<evidence type="ECO:0000313" key="2">
    <source>
        <dbReference type="EMBL" id="KAK0735782.1"/>
    </source>
</evidence>
<feature type="compositionally biased region" description="Low complexity" evidence="1">
    <location>
        <begin position="9"/>
        <end position="27"/>
    </location>
</feature>
<evidence type="ECO:0000313" key="3">
    <source>
        <dbReference type="Proteomes" id="UP001172159"/>
    </source>
</evidence>
<organism evidence="2 3">
    <name type="scientific">Apiosordaria backusii</name>
    <dbReference type="NCBI Taxonomy" id="314023"/>
    <lineage>
        <taxon>Eukaryota</taxon>
        <taxon>Fungi</taxon>
        <taxon>Dikarya</taxon>
        <taxon>Ascomycota</taxon>
        <taxon>Pezizomycotina</taxon>
        <taxon>Sordariomycetes</taxon>
        <taxon>Sordariomycetidae</taxon>
        <taxon>Sordariales</taxon>
        <taxon>Lasiosphaeriaceae</taxon>
        <taxon>Apiosordaria</taxon>
    </lineage>
</organism>
<name>A0AA40BKD5_9PEZI</name>
<feature type="region of interest" description="Disordered" evidence="1">
    <location>
        <begin position="1"/>
        <end position="35"/>
    </location>
</feature>
<sequence length="83" mass="8534">MVSNSTIRPAAAATSSSSSSSTSSAPAMKRGLSRHPRLAAATLALTLTALTVQQLSSRARENESARKKEGDLYVSVDRSGGGI</sequence>
<dbReference type="EMBL" id="JAUKTV010000007">
    <property type="protein sequence ID" value="KAK0735782.1"/>
    <property type="molecule type" value="Genomic_DNA"/>
</dbReference>
<comment type="caution">
    <text evidence="2">The sequence shown here is derived from an EMBL/GenBank/DDBJ whole genome shotgun (WGS) entry which is preliminary data.</text>
</comment>
<dbReference type="Proteomes" id="UP001172159">
    <property type="component" value="Unassembled WGS sequence"/>
</dbReference>
<protein>
    <submittedName>
        <fullName evidence="2">Uncharacterized protein</fullName>
    </submittedName>
</protein>
<feature type="region of interest" description="Disordered" evidence="1">
    <location>
        <begin position="55"/>
        <end position="83"/>
    </location>
</feature>
<feature type="compositionally biased region" description="Basic and acidic residues" evidence="1">
    <location>
        <begin position="58"/>
        <end position="71"/>
    </location>
</feature>
<gene>
    <name evidence="2" type="ORF">B0T21DRAFT_368513</name>
</gene>
<dbReference type="AlphaFoldDB" id="A0AA40BKD5"/>
<reference evidence="2" key="1">
    <citation type="submission" date="2023-06" db="EMBL/GenBank/DDBJ databases">
        <title>Genome-scale phylogeny and comparative genomics of the fungal order Sordariales.</title>
        <authorList>
            <consortium name="Lawrence Berkeley National Laboratory"/>
            <person name="Hensen N."/>
            <person name="Bonometti L."/>
            <person name="Westerberg I."/>
            <person name="Brannstrom I.O."/>
            <person name="Guillou S."/>
            <person name="Cros-Aarteil S."/>
            <person name="Calhoun S."/>
            <person name="Haridas S."/>
            <person name="Kuo A."/>
            <person name="Mondo S."/>
            <person name="Pangilinan J."/>
            <person name="Riley R."/>
            <person name="Labutti K."/>
            <person name="Andreopoulos B."/>
            <person name="Lipzen A."/>
            <person name="Chen C."/>
            <person name="Yanf M."/>
            <person name="Daum C."/>
            <person name="Ng V."/>
            <person name="Clum A."/>
            <person name="Steindorff A."/>
            <person name="Ohm R."/>
            <person name="Martin F."/>
            <person name="Silar P."/>
            <person name="Natvig D."/>
            <person name="Lalanne C."/>
            <person name="Gautier V."/>
            <person name="Ament-Velasquez S.L."/>
            <person name="Kruys A."/>
            <person name="Hutchinson M.I."/>
            <person name="Powell A.J."/>
            <person name="Barry K."/>
            <person name="Miller A.N."/>
            <person name="Grigoriev I.V."/>
            <person name="Debuchy R."/>
            <person name="Gladieux P."/>
            <person name="Thoren M.H."/>
            <person name="Johannesson H."/>
        </authorList>
    </citation>
    <scope>NUCLEOTIDE SEQUENCE</scope>
    <source>
        <strain evidence="2">CBS 540.89</strain>
    </source>
</reference>
<proteinExistence type="predicted"/>
<accession>A0AA40BKD5</accession>
<evidence type="ECO:0000256" key="1">
    <source>
        <dbReference type="SAM" id="MobiDB-lite"/>
    </source>
</evidence>
<keyword evidence="3" id="KW-1185">Reference proteome</keyword>